<keyword evidence="8" id="KW-1185">Reference proteome</keyword>
<gene>
    <name evidence="7" type="primary">tpz1</name>
    <name evidence="7" type="ORF">SOMG_02366</name>
</gene>
<evidence type="ECO:0000256" key="3">
    <source>
        <dbReference type="ARBA" id="ARBA00022454"/>
    </source>
</evidence>
<dbReference type="GO" id="GO:0042162">
    <property type="term" value="F:telomeric DNA binding"/>
    <property type="evidence" value="ECO:0007669"/>
    <property type="project" value="InterPro"/>
</dbReference>
<dbReference type="InterPro" id="IPR028631">
    <property type="entry name" value="ACD"/>
</dbReference>
<keyword evidence="5" id="KW-0539">Nucleus</keyword>
<proteinExistence type="predicted"/>
<feature type="domain" description="Shelterin complex subunit TPP1/Est3" evidence="6">
    <location>
        <begin position="26"/>
        <end position="121"/>
    </location>
</feature>
<dbReference type="EMBL" id="CP115611">
    <property type="protein sequence ID" value="WBW72702.1"/>
    <property type="molecule type" value="Genomic_DNA"/>
</dbReference>
<dbReference type="PANTHER" id="PTHR14487:SF3">
    <property type="entry name" value="ADRENOCORTICAL DYSPLASIA PROTEIN HOMOLOG"/>
    <property type="match status" value="1"/>
</dbReference>
<dbReference type="KEGG" id="som:SOMG_02366"/>
<dbReference type="RefSeq" id="XP_056036945.1">
    <property type="nucleotide sequence ID" value="XM_056181158.1"/>
</dbReference>
<dbReference type="PANTHER" id="PTHR14487">
    <property type="entry name" value="ADRENOCORTICAL DYSPLASIA PROTEIN ACD"/>
    <property type="match status" value="1"/>
</dbReference>
<evidence type="ECO:0000313" key="7">
    <source>
        <dbReference type="EMBL" id="WBW72702.1"/>
    </source>
</evidence>
<dbReference type="AlphaFoldDB" id="A0AAE9WCM1"/>
<keyword evidence="4" id="KW-0779">Telomere</keyword>
<evidence type="ECO:0000313" key="8">
    <source>
        <dbReference type="Proteomes" id="UP001212411"/>
    </source>
</evidence>
<evidence type="ECO:0000256" key="1">
    <source>
        <dbReference type="ARBA" id="ARBA00004123"/>
    </source>
</evidence>
<protein>
    <submittedName>
        <fullName evidence="7">Shelterin complex subunit Tpz1</fullName>
    </submittedName>
</protein>
<reference evidence="7 8" key="1">
    <citation type="journal article" date="2023" name="G3 (Bethesda)">
        <title>A high-quality reference genome for the fission yeast Schizosaccharomyces osmophilus.</title>
        <authorList>
            <person name="Jia G.S."/>
            <person name="Zhang W.C."/>
            <person name="Liang Y."/>
            <person name="Liu X.H."/>
            <person name="Rhind N."/>
            <person name="Pidoux A."/>
            <person name="Brysch-Herzberg M."/>
            <person name="Du L.L."/>
        </authorList>
    </citation>
    <scope>NUCLEOTIDE SEQUENCE [LARGE SCALE GENOMIC DNA]</scope>
    <source>
        <strain evidence="7 8">CBS 15793</strain>
    </source>
</reference>
<evidence type="ECO:0000259" key="6">
    <source>
        <dbReference type="Pfam" id="PF10341"/>
    </source>
</evidence>
<dbReference type="GO" id="GO:0007004">
    <property type="term" value="P:telomere maintenance via telomerase"/>
    <property type="evidence" value="ECO:0007669"/>
    <property type="project" value="InterPro"/>
</dbReference>
<evidence type="ECO:0000256" key="5">
    <source>
        <dbReference type="ARBA" id="ARBA00023242"/>
    </source>
</evidence>
<dbReference type="GO" id="GO:0070187">
    <property type="term" value="C:shelterin complex"/>
    <property type="evidence" value="ECO:0007669"/>
    <property type="project" value="InterPro"/>
</dbReference>
<accession>A0AAE9WCM1</accession>
<keyword evidence="3" id="KW-0158">Chromosome</keyword>
<dbReference type="GO" id="GO:0005697">
    <property type="term" value="C:telomerase holoenzyme complex"/>
    <property type="evidence" value="ECO:0007669"/>
    <property type="project" value="InterPro"/>
</dbReference>
<dbReference type="GO" id="GO:0016233">
    <property type="term" value="P:telomere capping"/>
    <property type="evidence" value="ECO:0007669"/>
    <property type="project" value="InterPro"/>
</dbReference>
<evidence type="ECO:0000256" key="2">
    <source>
        <dbReference type="ARBA" id="ARBA00004574"/>
    </source>
</evidence>
<dbReference type="GeneID" id="80875847"/>
<dbReference type="Pfam" id="PF10341">
    <property type="entry name" value="TPP1"/>
    <property type="match status" value="1"/>
</dbReference>
<dbReference type="Proteomes" id="UP001212411">
    <property type="component" value="Chromosome 1"/>
</dbReference>
<dbReference type="InterPro" id="IPR019437">
    <property type="entry name" value="TPP1/Est3"/>
</dbReference>
<name>A0AAE9WCM1_9SCHI</name>
<comment type="subcellular location">
    <subcellularLocation>
        <location evidence="2">Chromosome</location>
        <location evidence="2">Telomere</location>
    </subcellularLocation>
    <subcellularLocation>
        <location evidence="1">Nucleus</location>
    </subcellularLocation>
</comment>
<sequence length="507" mass="58043">MSNILNPWLESWLLDTMKDTDILPAHEFKSRPLQISEYLTYEPTIHAKLSDTRHYIEVEFSPECIQHLARFTDKRLTSLKGGIFSLGHFSIHLIPQDSYLFPWLYVESFNFFSCEGVIFGEPKPITSSPLFRSLLCSPYLFALANEIYERYEHSVLYALRKQATNGDVQKLGTLFLPEAIEKPNEMASDCFRWKTMNCLDVAQCLISDEQLRLLETANANTNIDVSVTKQTQETSPDKTHVKEEEGIEIYSWSSSPDLSANIPPLTLFDQQDLQRLAEVEPVSASTISENELIRKIDQQNNNDATASIPQPGTETFSRIISSVETQHEQLGQIQDQQEAPIQRPIEVPNIHTANSRPPDTIELFDAQDDSGDDLAEVEGLILLPSLDDEKTERRSHETGNISQKVENPVIKNTPLSFEKNLDMSQHELRYLRRPISNYNFDLGIQDELTAMYEDYVKENEQLRRVKGRRSQSFSRASLEKTDSENAFLAFYQDWISIAKHRTAKGKD</sequence>
<organism evidence="7 8">
    <name type="scientific">Schizosaccharomyces osmophilus</name>
    <dbReference type="NCBI Taxonomy" id="2545709"/>
    <lineage>
        <taxon>Eukaryota</taxon>
        <taxon>Fungi</taxon>
        <taxon>Dikarya</taxon>
        <taxon>Ascomycota</taxon>
        <taxon>Taphrinomycotina</taxon>
        <taxon>Schizosaccharomycetes</taxon>
        <taxon>Schizosaccharomycetales</taxon>
        <taxon>Schizosaccharomycetaceae</taxon>
        <taxon>Schizosaccharomyces</taxon>
    </lineage>
</organism>
<evidence type="ECO:0000256" key="4">
    <source>
        <dbReference type="ARBA" id="ARBA00022895"/>
    </source>
</evidence>